<evidence type="ECO:0000256" key="2">
    <source>
        <dbReference type="ARBA" id="ARBA00004941"/>
    </source>
</evidence>
<dbReference type="UniPathway" id="UPA00068">
    <property type="reaction ID" value="UER00114"/>
</dbReference>
<evidence type="ECO:0000259" key="7">
    <source>
        <dbReference type="Pfam" id="PF00206"/>
    </source>
</evidence>
<accession>S3BFL8</accession>
<dbReference type="AlphaFoldDB" id="S3BFL8"/>
<evidence type="ECO:0000256" key="4">
    <source>
        <dbReference type="ARBA" id="ARBA00022571"/>
    </source>
</evidence>
<keyword evidence="4" id="KW-0028">Amino-acid biosynthesis</keyword>
<dbReference type="Gene3D" id="1.10.275.10">
    <property type="entry name" value="Fumarase/aspartase (N-terminal domain)"/>
    <property type="match status" value="1"/>
</dbReference>
<dbReference type="InterPro" id="IPR022761">
    <property type="entry name" value="Fumarate_lyase_N"/>
</dbReference>
<dbReference type="InterPro" id="IPR000362">
    <property type="entry name" value="Fumarate_lyase_fam"/>
</dbReference>
<dbReference type="PRINTS" id="PR00145">
    <property type="entry name" value="ARGSUCLYASE"/>
</dbReference>
<feature type="signal peptide" evidence="6">
    <location>
        <begin position="1"/>
        <end position="20"/>
    </location>
</feature>
<dbReference type="PANTHER" id="PTHR43814:SF1">
    <property type="entry name" value="ARGININOSUCCINATE LYASE"/>
    <property type="match status" value="1"/>
</dbReference>
<dbReference type="Pfam" id="PF14698">
    <property type="entry name" value="ASL_C2"/>
    <property type="match status" value="1"/>
</dbReference>
<evidence type="ECO:0000256" key="5">
    <source>
        <dbReference type="ARBA" id="ARBA00023239"/>
    </source>
</evidence>
<keyword evidence="6" id="KW-0732">Signal</keyword>
<evidence type="ECO:0000256" key="6">
    <source>
        <dbReference type="SAM" id="SignalP"/>
    </source>
</evidence>
<dbReference type="InterPro" id="IPR008948">
    <property type="entry name" value="L-Aspartase-like"/>
</dbReference>
<dbReference type="PATRIC" id="fig|1203554.3.peg.866"/>
<dbReference type="InterPro" id="IPR024083">
    <property type="entry name" value="Fumarase/histidase_N"/>
</dbReference>
<dbReference type="SUPFAM" id="SSF48557">
    <property type="entry name" value="L-aspartase-like"/>
    <property type="match status" value="1"/>
</dbReference>
<comment type="catalytic activity">
    <reaction evidence="1">
        <text>2-(N(omega)-L-arginino)succinate = fumarate + L-arginine</text>
        <dbReference type="Rhea" id="RHEA:24020"/>
        <dbReference type="ChEBI" id="CHEBI:29806"/>
        <dbReference type="ChEBI" id="CHEBI:32682"/>
        <dbReference type="ChEBI" id="CHEBI:57472"/>
        <dbReference type="EC" id="4.3.2.1"/>
    </reaction>
</comment>
<keyword evidence="4" id="KW-0055">Arginine biosynthesis</keyword>
<evidence type="ECO:0000313" key="10">
    <source>
        <dbReference type="Proteomes" id="UP000014400"/>
    </source>
</evidence>
<dbReference type="EC" id="4.3.2.1" evidence="3"/>
<evidence type="ECO:0000256" key="1">
    <source>
        <dbReference type="ARBA" id="ARBA00000985"/>
    </source>
</evidence>
<dbReference type="GO" id="GO:0005829">
    <property type="term" value="C:cytosol"/>
    <property type="evidence" value="ECO:0007669"/>
    <property type="project" value="TreeGrafter"/>
</dbReference>
<keyword evidence="10" id="KW-1185">Reference proteome</keyword>
<comment type="caution">
    <text evidence="9">The sequence shown here is derived from an EMBL/GenBank/DDBJ whole genome shotgun (WGS) entry which is preliminary data.</text>
</comment>
<feature type="chain" id="PRO_5004506219" description="argininosuccinate lyase" evidence="6">
    <location>
        <begin position="21"/>
        <end position="498"/>
    </location>
</feature>
<comment type="pathway">
    <text evidence="2">Amino-acid biosynthesis; L-arginine biosynthesis; L-arginine from L-ornithine and carbamoyl phosphate: step 3/3.</text>
</comment>
<dbReference type="Proteomes" id="UP000014400">
    <property type="component" value="Unassembled WGS sequence"/>
</dbReference>
<sequence length="498" mass="55284">MKKWILGAATAALLPIFAQADQPRDEFFWLSEINKASCIINTEEGLLEKTMGERIAKGISAVITNGNKENGPRPKQVIKYEPYLIKEVGMDATMLHIGRSSQDMHATYRTAIIRDNTLKLSETLTNAMEVLNTLAKNNQATIVPNYTNGVAAQPNSYAHYLMGYQAAFSRDLEKIRNFYQRLNYCAMGTTVLNGTSWPLDRQRMADYLGFAGPVPNAYDAGQMKSVDEPVELAAIATSIALHVGTFIQDVSVQYAQPRPWILLQEGGDNTYVSSAMPQKRNPGLMINTRAAASDVIGQAQTVILKAHNIPPGMSDPKSVSANAKLANDTSALLKQFTRVIKALRVNPERALEELNSDWTASQEVADVLMREYKLPFRVGHHVASHIVTYARNNNLSPTNFPYEEVKKIYAEVIKSEYPQGNPVCPMSEQEFRNTLNPTAIVANRKTEGGPQSAELTKALSAADAAIAEQREWTKQNRRHIDQSLAKLDADFQKLIEQK</sequence>
<dbReference type="InterPro" id="IPR029419">
    <property type="entry name" value="Arg_succ_lyase_C"/>
</dbReference>
<protein>
    <recommendedName>
        <fullName evidence="3">argininosuccinate lyase</fullName>
        <ecNumber evidence="3">4.3.2.1</ecNumber>
    </recommendedName>
</protein>
<dbReference type="PANTHER" id="PTHR43814">
    <property type="entry name" value="ARGININOSUCCINATE LYASE"/>
    <property type="match status" value="1"/>
</dbReference>
<dbReference type="GO" id="GO:0042450">
    <property type="term" value="P:L-arginine biosynthetic process via ornithine"/>
    <property type="evidence" value="ECO:0007669"/>
    <property type="project" value="InterPro"/>
</dbReference>
<keyword evidence="5 9" id="KW-0456">Lyase</keyword>
<dbReference type="Gene3D" id="1.10.40.30">
    <property type="entry name" value="Fumarase/aspartase (C-terminal domain)"/>
    <property type="match status" value="1"/>
</dbReference>
<dbReference type="GO" id="GO:0004056">
    <property type="term" value="F:argininosuccinate lyase activity"/>
    <property type="evidence" value="ECO:0007669"/>
    <property type="project" value="UniProtKB-EC"/>
</dbReference>
<evidence type="ECO:0000256" key="3">
    <source>
        <dbReference type="ARBA" id="ARBA00012338"/>
    </source>
</evidence>
<reference evidence="9 10" key="1">
    <citation type="submission" date="2013-04" db="EMBL/GenBank/DDBJ databases">
        <title>The Genome Sequence of Sutterella wadsworthensis HGA0223.</title>
        <authorList>
            <consortium name="The Broad Institute Genomics Platform"/>
            <person name="Earl A."/>
            <person name="Ward D."/>
            <person name="Feldgarden M."/>
            <person name="Gevers D."/>
            <person name="Schmidt T.M."/>
            <person name="Dover J."/>
            <person name="Dai D."/>
            <person name="Walker B."/>
            <person name="Young S."/>
            <person name="Zeng Q."/>
            <person name="Gargeya S."/>
            <person name="Fitzgerald M."/>
            <person name="Haas B."/>
            <person name="Abouelleil A."/>
            <person name="Allen A.W."/>
            <person name="Alvarado L."/>
            <person name="Arachchi H.M."/>
            <person name="Berlin A.M."/>
            <person name="Chapman S.B."/>
            <person name="Gainer-Dewar J."/>
            <person name="Goldberg J."/>
            <person name="Griggs A."/>
            <person name="Gujja S."/>
            <person name="Hansen M."/>
            <person name="Howarth C."/>
            <person name="Imamovic A."/>
            <person name="Ireland A."/>
            <person name="Larimer J."/>
            <person name="McCowan C."/>
            <person name="Murphy C."/>
            <person name="Pearson M."/>
            <person name="Poon T.W."/>
            <person name="Priest M."/>
            <person name="Roberts A."/>
            <person name="Saif S."/>
            <person name="Shea T."/>
            <person name="Sisk P."/>
            <person name="Sykes S."/>
            <person name="Wortman J."/>
            <person name="Nusbaum C."/>
            <person name="Birren B."/>
        </authorList>
    </citation>
    <scope>NUCLEOTIDE SEQUENCE [LARGE SCALE GENOMIC DNA]</scope>
    <source>
        <strain evidence="9 10">HGA0223</strain>
    </source>
</reference>
<feature type="domain" description="Argininosuccinate lyase C-terminal" evidence="8">
    <location>
        <begin position="362"/>
        <end position="441"/>
    </location>
</feature>
<evidence type="ECO:0000313" key="9">
    <source>
        <dbReference type="EMBL" id="EPE00124.1"/>
    </source>
</evidence>
<proteinExistence type="predicted"/>
<dbReference type="STRING" id="1203554.HMPREF1476_00853"/>
<dbReference type="Pfam" id="PF00206">
    <property type="entry name" value="Lyase_1"/>
    <property type="match status" value="1"/>
</dbReference>
<organism evidence="9 10">
    <name type="scientific">Sutterella wadsworthensis HGA0223</name>
    <dbReference type="NCBI Taxonomy" id="1203554"/>
    <lineage>
        <taxon>Bacteria</taxon>
        <taxon>Pseudomonadati</taxon>
        <taxon>Pseudomonadota</taxon>
        <taxon>Betaproteobacteria</taxon>
        <taxon>Burkholderiales</taxon>
        <taxon>Sutterellaceae</taxon>
        <taxon>Sutterella</taxon>
    </lineage>
</organism>
<feature type="domain" description="Fumarate lyase N-terminal" evidence="7">
    <location>
        <begin position="87"/>
        <end position="297"/>
    </location>
</feature>
<dbReference type="Gene3D" id="1.20.200.10">
    <property type="entry name" value="Fumarase/aspartase (Central domain)"/>
    <property type="match status" value="1"/>
</dbReference>
<evidence type="ECO:0000259" key="8">
    <source>
        <dbReference type="Pfam" id="PF14698"/>
    </source>
</evidence>
<dbReference type="eggNOG" id="COG0165">
    <property type="taxonomic scope" value="Bacteria"/>
</dbReference>
<dbReference type="HOGENOM" id="CLU_027272_3_5_4"/>
<dbReference type="EMBL" id="ATCF01000012">
    <property type="protein sequence ID" value="EPE00124.1"/>
    <property type="molecule type" value="Genomic_DNA"/>
</dbReference>
<dbReference type="PRINTS" id="PR00149">
    <property type="entry name" value="FUMRATELYASE"/>
</dbReference>
<gene>
    <name evidence="9" type="ORF">HMPREF1476_00853</name>
</gene>
<dbReference type="RefSeq" id="WP_016474179.1">
    <property type="nucleotide sequence ID" value="NZ_KE150480.1"/>
</dbReference>
<dbReference type="InterPro" id="IPR009049">
    <property type="entry name" value="Argininosuccinate_lyase"/>
</dbReference>
<name>S3BFL8_9BURK</name>